<gene>
    <name evidence="1" type="ORF">BN77_p11396</name>
</gene>
<evidence type="ECO:0000313" key="2">
    <source>
        <dbReference type="Proteomes" id="UP000009319"/>
    </source>
</evidence>
<dbReference type="InterPro" id="IPR010982">
    <property type="entry name" value="Lambda_DNA-bd_dom_sf"/>
</dbReference>
<keyword evidence="2" id="KW-1185">Reference proteome</keyword>
<dbReference type="RefSeq" id="WP_007537914.1">
    <property type="nucleotide sequence ID" value="NZ_HF536773.1"/>
</dbReference>
<dbReference type="STRING" id="1211777.BN77_p11396"/>
<organism evidence="1 2">
    <name type="scientific">Rhizobium mesoamericanum STM3625</name>
    <dbReference type="NCBI Taxonomy" id="1211777"/>
    <lineage>
        <taxon>Bacteria</taxon>
        <taxon>Pseudomonadati</taxon>
        <taxon>Pseudomonadota</taxon>
        <taxon>Alphaproteobacteria</taxon>
        <taxon>Hyphomicrobiales</taxon>
        <taxon>Rhizobiaceae</taxon>
        <taxon>Rhizobium/Agrobacterium group</taxon>
        <taxon>Rhizobium</taxon>
    </lineage>
</organism>
<sequence>MSNSDDHSAAARRREVRITKGYTLEDLAVATGLTVAEITAAEEPKGSVQKRHVARIENVLGLD</sequence>
<protein>
    <recommendedName>
        <fullName evidence="3">HTH cro/C1-type domain-containing protein</fullName>
    </recommendedName>
</protein>
<dbReference type="Proteomes" id="UP000009319">
    <property type="component" value="Unassembled WGS sequence"/>
</dbReference>
<proteinExistence type="predicted"/>
<name>K0PQ47_9HYPH</name>
<dbReference type="Gene3D" id="1.10.260.40">
    <property type="entry name" value="lambda repressor-like DNA-binding domains"/>
    <property type="match status" value="1"/>
</dbReference>
<dbReference type="SUPFAM" id="SSF47413">
    <property type="entry name" value="lambda repressor-like DNA-binding domains"/>
    <property type="match status" value="1"/>
</dbReference>
<comment type="caution">
    <text evidence="1">The sequence shown here is derived from an EMBL/GenBank/DDBJ whole genome shotgun (WGS) entry which is preliminary data.</text>
</comment>
<accession>K0PQ47</accession>
<evidence type="ECO:0008006" key="3">
    <source>
        <dbReference type="Google" id="ProtNLM"/>
    </source>
</evidence>
<dbReference type="GO" id="GO:0003677">
    <property type="term" value="F:DNA binding"/>
    <property type="evidence" value="ECO:0007669"/>
    <property type="project" value="InterPro"/>
</dbReference>
<evidence type="ECO:0000313" key="1">
    <source>
        <dbReference type="EMBL" id="CCM78706.1"/>
    </source>
</evidence>
<dbReference type="EMBL" id="CANI01000039">
    <property type="protein sequence ID" value="CCM78706.1"/>
    <property type="molecule type" value="Genomic_DNA"/>
</dbReference>
<dbReference type="AlphaFoldDB" id="K0PQ47"/>
<reference evidence="1 2" key="1">
    <citation type="journal article" date="2013" name="Genome Announc.">
        <title>Draft Genome Sequence of Rhizobium mesoamericanum STM3625, a Nitrogen-Fixing Symbiont of Mimosa pudica Isolated in French Guiana (South America).</title>
        <authorList>
            <person name="Moulin L."/>
            <person name="Mornico D."/>
            <person name="Melkonian R."/>
            <person name="Klonowska A."/>
        </authorList>
    </citation>
    <scope>NUCLEOTIDE SEQUENCE [LARGE SCALE GENOMIC DNA]</scope>
    <source>
        <strain evidence="1 2">STM3625</strain>
    </source>
</reference>
<dbReference type="HOGENOM" id="CLU_204587_0_0_5"/>